<name>A0A1H9IFM5_9GAMM</name>
<dbReference type="EMBL" id="FOGB01000007">
    <property type="protein sequence ID" value="SEQ73531.1"/>
    <property type="molecule type" value="Genomic_DNA"/>
</dbReference>
<evidence type="ECO:0000256" key="2">
    <source>
        <dbReference type="ARBA" id="ARBA00022679"/>
    </source>
</evidence>
<dbReference type="GO" id="GO:0043531">
    <property type="term" value="F:ADP binding"/>
    <property type="evidence" value="ECO:0007669"/>
    <property type="project" value="UniProtKB-UniRule"/>
</dbReference>
<evidence type="ECO:0000256" key="4">
    <source>
        <dbReference type="ARBA" id="ARBA00022777"/>
    </source>
</evidence>
<sequence length="272" mass="30531">MKRTAFFISDGTGITAEALGNSLLAQFGSIQFNKVTLPYIDTIEKAVEAVDIIDQAGKTDGQRPIVFDTVVDEATREIISTSTAYKIDVFSAFLKPLELELGSHSSYSVGKSHSINEVNKYMDRIESVNFAIDNDDGARTQHYDKADIILTGVSRCGKTPSCLYMALQFGIRAANYPLTDNDLTQTTLPEVLEPFRNKLFGLTIDPFQLASIRHERRPNSRYASLDQCEDEVRIVERMFRKQKLAHINTTHFSIEEIATRIIAQMGLKRRIG</sequence>
<dbReference type="EC" id="2.7.4.28" evidence="5"/>
<keyword evidence="2 5" id="KW-0808">Transferase</keyword>
<dbReference type="HAMAP" id="MF_01062">
    <property type="entry name" value="PSRP"/>
    <property type="match status" value="1"/>
</dbReference>
<evidence type="ECO:0000256" key="5">
    <source>
        <dbReference type="HAMAP-Rule" id="MF_01062"/>
    </source>
</evidence>
<accession>A0A1H9IFM5</accession>
<organism evidence="6 7">
    <name type="scientific">Amphritea atlantica</name>
    <dbReference type="NCBI Taxonomy" id="355243"/>
    <lineage>
        <taxon>Bacteria</taxon>
        <taxon>Pseudomonadati</taxon>
        <taxon>Pseudomonadota</taxon>
        <taxon>Gammaproteobacteria</taxon>
        <taxon>Oceanospirillales</taxon>
        <taxon>Oceanospirillaceae</taxon>
        <taxon>Amphritea</taxon>
    </lineage>
</organism>
<evidence type="ECO:0000256" key="3">
    <source>
        <dbReference type="ARBA" id="ARBA00022741"/>
    </source>
</evidence>
<protein>
    <recommendedName>
        <fullName evidence="5">Putative phosphoenolpyruvate synthase regulatory protein</fullName>
        <shortName evidence="5">PEP synthase regulatory protein</shortName>
        <shortName evidence="5">PSRP</shortName>
        <ecNumber evidence="5">2.7.11.33</ecNumber>
        <ecNumber evidence="5">2.7.4.28</ecNumber>
    </recommendedName>
    <alternativeName>
        <fullName evidence="5">Pyruvate, water dikinase regulatory protein</fullName>
    </alternativeName>
</protein>
<dbReference type="Pfam" id="PF03618">
    <property type="entry name" value="Kinase-PPPase"/>
    <property type="match status" value="1"/>
</dbReference>
<keyword evidence="7" id="KW-1185">Reference proteome</keyword>
<dbReference type="InterPro" id="IPR026530">
    <property type="entry name" value="PSRP"/>
</dbReference>
<dbReference type="PANTHER" id="PTHR31756">
    <property type="entry name" value="PYRUVATE, PHOSPHATE DIKINASE REGULATORY PROTEIN 1, CHLOROPLASTIC"/>
    <property type="match status" value="1"/>
</dbReference>
<dbReference type="GO" id="GO:0004674">
    <property type="term" value="F:protein serine/threonine kinase activity"/>
    <property type="evidence" value="ECO:0007669"/>
    <property type="project" value="UniProtKB-UniRule"/>
</dbReference>
<evidence type="ECO:0000313" key="6">
    <source>
        <dbReference type="EMBL" id="SEQ73531.1"/>
    </source>
</evidence>
<dbReference type="GO" id="GO:0016776">
    <property type="term" value="F:phosphotransferase activity, phosphate group as acceptor"/>
    <property type="evidence" value="ECO:0007669"/>
    <property type="project" value="UniProtKB-UniRule"/>
</dbReference>
<dbReference type="InterPro" id="IPR005177">
    <property type="entry name" value="Kinase-pyrophosphorylase"/>
</dbReference>
<keyword evidence="4 5" id="KW-0418">Kinase</keyword>
<evidence type="ECO:0000313" key="7">
    <source>
        <dbReference type="Proteomes" id="UP000198749"/>
    </source>
</evidence>
<keyword evidence="1 5" id="KW-0723">Serine/threonine-protein kinase</keyword>
<dbReference type="AlphaFoldDB" id="A0A1H9IFM5"/>
<dbReference type="NCBIfam" id="NF003742">
    <property type="entry name" value="PRK05339.1"/>
    <property type="match status" value="1"/>
</dbReference>
<proteinExistence type="inferred from homology"/>
<comment type="function">
    <text evidence="5">Bifunctional serine/threonine kinase and phosphorylase involved in the regulation of the phosphoenolpyruvate synthase (PEPS) by catalyzing its phosphorylation/dephosphorylation.</text>
</comment>
<gene>
    <name evidence="6" type="ORF">SAMN03080615_02539</name>
</gene>
<dbReference type="STRING" id="355243.SAMN03080615_02539"/>
<dbReference type="Proteomes" id="UP000198749">
    <property type="component" value="Unassembled WGS sequence"/>
</dbReference>
<comment type="similarity">
    <text evidence="5">Belongs to the pyruvate, phosphate/water dikinase regulatory protein family. PSRP subfamily.</text>
</comment>
<dbReference type="PANTHER" id="PTHR31756:SF3">
    <property type="entry name" value="PYRUVATE, PHOSPHATE DIKINASE REGULATORY PROTEIN 1, CHLOROPLASTIC"/>
    <property type="match status" value="1"/>
</dbReference>
<reference evidence="7" key="1">
    <citation type="submission" date="2016-10" db="EMBL/GenBank/DDBJ databases">
        <authorList>
            <person name="Varghese N."/>
            <person name="Submissions S."/>
        </authorList>
    </citation>
    <scope>NUCLEOTIDE SEQUENCE [LARGE SCALE GENOMIC DNA]</scope>
    <source>
        <strain evidence="7">DSM 18887</strain>
    </source>
</reference>
<keyword evidence="3 5" id="KW-0547">Nucleotide-binding</keyword>
<comment type="catalytic activity">
    <reaction evidence="5">
        <text>[pyruvate, water dikinase]-phosphate + phosphate + H(+) = [pyruvate, water dikinase] + diphosphate</text>
        <dbReference type="Rhea" id="RHEA:48580"/>
        <dbReference type="Rhea" id="RHEA-COMP:11425"/>
        <dbReference type="Rhea" id="RHEA-COMP:11426"/>
        <dbReference type="ChEBI" id="CHEBI:15378"/>
        <dbReference type="ChEBI" id="CHEBI:33019"/>
        <dbReference type="ChEBI" id="CHEBI:43176"/>
        <dbReference type="ChEBI" id="CHEBI:43474"/>
        <dbReference type="ChEBI" id="CHEBI:68546"/>
        <dbReference type="EC" id="2.7.4.28"/>
    </reaction>
</comment>
<evidence type="ECO:0000256" key="1">
    <source>
        <dbReference type="ARBA" id="ARBA00022527"/>
    </source>
</evidence>
<comment type="catalytic activity">
    <reaction evidence="5">
        <text>[pyruvate, water dikinase] + ADP = [pyruvate, water dikinase]-phosphate + AMP + H(+)</text>
        <dbReference type="Rhea" id="RHEA:46020"/>
        <dbReference type="Rhea" id="RHEA-COMP:11425"/>
        <dbReference type="Rhea" id="RHEA-COMP:11426"/>
        <dbReference type="ChEBI" id="CHEBI:15378"/>
        <dbReference type="ChEBI" id="CHEBI:43176"/>
        <dbReference type="ChEBI" id="CHEBI:68546"/>
        <dbReference type="ChEBI" id="CHEBI:456215"/>
        <dbReference type="ChEBI" id="CHEBI:456216"/>
        <dbReference type="EC" id="2.7.11.33"/>
    </reaction>
</comment>
<dbReference type="EC" id="2.7.11.33" evidence="5"/>
<dbReference type="OrthoDB" id="9782201at2"/>
<feature type="binding site" evidence="5">
    <location>
        <begin position="152"/>
        <end position="159"/>
    </location>
    <ligand>
        <name>ADP</name>
        <dbReference type="ChEBI" id="CHEBI:456216"/>
    </ligand>
</feature>
<dbReference type="RefSeq" id="WP_091358745.1">
    <property type="nucleotide sequence ID" value="NZ_AP025284.1"/>
</dbReference>
<dbReference type="GO" id="GO:0005524">
    <property type="term" value="F:ATP binding"/>
    <property type="evidence" value="ECO:0007669"/>
    <property type="project" value="InterPro"/>
</dbReference>